<dbReference type="CDD" id="cd00082">
    <property type="entry name" value="HisKA"/>
    <property type="match status" value="1"/>
</dbReference>
<dbReference type="Pfam" id="PF00072">
    <property type="entry name" value="Response_reg"/>
    <property type="match status" value="1"/>
</dbReference>
<protein>
    <recommendedName>
        <fullName evidence="2">histidine kinase</fullName>
        <ecNumber evidence="2">2.7.13.3</ecNumber>
    </recommendedName>
</protein>
<evidence type="ECO:0000256" key="6">
    <source>
        <dbReference type="PROSITE-ProRule" id="PRU00169"/>
    </source>
</evidence>
<dbReference type="Gene3D" id="3.40.50.2300">
    <property type="match status" value="1"/>
</dbReference>
<accession>A0A1V1PIG9</accession>
<dbReference type="PROSITE" id="PS50110">
    <property type="entry name" value="RESPONSE_REGULATORY"/>
    <property type="match status" value="1"/>
</dbReference>
<dbReference type="Gene3D" id="3.30.565.10">
    <property type="entry name" value="Histidine kinase-like ATPase, C-terminal domain"/>
    <property type="match status" value="1"/>
</dbReference>
<dbReference type="EC" id="2.7.13.3" evidence="2"/>
<name>A0A1V1PIG9_9BACT</name>
<evidence type="ECO:0000256" key="2">
    <source>
        <dbReference type="ARBA" id="ARBA00012438"/>
    </source>
</evidence>
<keyword evidence="5 9" id="KW-0418">Kinase</keyword>
<dbReference type="Gene3D" id="1.10.287.130">
    <property type="match status" value="1"/>
</dbReference>
<dbReference type="SMART" id="SM00448">
    <property type="entry name" value="REC"/>
    <property type="match status" value="1"/>
</dbReference>
<gene>
    <name evidence="9" type="ORF">OMM_00022</name>
</gene>
<comment type="catalytic activity">
    <reaction evidence="1">
        <text>ATP + protein L-histidine = ADP + protein N-phospho-L-histidine.</text>
        <dbReference type="EC" id="2.7.13.3"/>
    </reaction>
</comment>
<evidence type="ECO:0000259" key="8">
    <source>
        <dbReference type="PROSITE" id="PS50110"/>
    </source>
</evidence>
<evidence type="ECO:0000256" key="4">
    <source>
        <dbReference type="ARBA" id="ARBA00022679"/>
    </source>
</evidence>
<proteinExistence type="predicted"/>
<evidence type="ECO:0000313" key="10">
    <source>
        <dbReference type="Proteomes" id="UP000189670"/>
    </source>
</evidence>
<dbReference type="SMART" id="SM00387">
    <property type="entry name" value="HATPase_c"/>
    <property type="match status" value="1"/>
</dbReference>
<dbReference type="PROSITE" id="PS50109">
    <property type="entry name" value="HIS_KIN"/>
    <property type="match status" value="1"/>
</dbReference>
<dbReference type="AlphaFoldDB" id="A0A1V1PIG9"/>
<dbReference type="InterPro" id="IPR001789">
    <property type="entry name" value="Sig_transdc_resp-reg_receiver"/>
</dbReference>
<dbReference type="Proteomes" id="UP000189670">
    <property type="component" value="Unassembled WGS sequence"/>
</dbReference>
<dbReference type="CDD" id="cd19920">
    <property type="entry name" value="REC_PA4781-like"/>
    <property type="match status" value="1"/>
</dbReference>
<dbReference type="InterPro" id="IPR011006">
    <property type="entry name" value="CheY-like_superfamily"/>
</dbReference>
<dbReference type="SUPFAM" id="SSF52172">
    <property type="entry name" value="CheY-like"/>
    <property type="match status" value="1"/>
</dbReference>
<dbReference type="PRINTS" id="PR00344">
    <property type="entry name" value="BCTRLSENSOR"/>
</dbReference>
<sequence length="368" mass="41231">MLQDAQETILIVDDNLVNLRVMIQHLAEAGYETRIAQDGHEAIEQLKIALPDIILLDIMMPGIDGFETCAKIKEIPSAKNIPVIFMTALSETEHKVKGLKLGAVDYITKPFQQEEVLTRINTHLTIRRQQEALHHLNAAKDRFFSIIAHDLRGVFNPMMISTDMMIKIANQEESPKMIKFATALKKSTHNAYELLENLLTWSRCQRGNITVSIEKMEIQKVIESNINLFAEKASQKDIDLSHSVTHDIFVYADRNITDTILRNLIANALKFTNLGGHILVNAEKTQEHVAHISVQDDGTGIDPEGLESLFKIDSKYKKKGTANEQGTGLGLILCKELALKNHGDIWVSSEPDQGSTFTFSLGVDPNRI</sequence>
<dbReference type="Pfam" id="PF02518">
    <property type="entry name" value="HATPase_c"/>
    <property type="match status" value="1"/>
</dbReference>
<keyword evidence="4" id="KW-0808">Transferase</keyword>
<organism evidence="9 10">
    <name type="scientific">Candidatus Magnetoglobus multicellularis str. Araruama</name>
    <dbReference type="NCBI Taxonomy" id="890399"/>
    <lineage>
        <taxon>Bacteria</taxon>
        <taxon>Pseudomonadati</taxon>
        <taxon>Thermodesulfobacteriota</taxon>
        <taxon>Desulfobacteria</taxon>
        <taxon>Desulfobacterales</taxon>
        <taxon>Desulfobacteraceae</taxon>
        <taxon>Candidatus Magnetoglobus</taxon>
    </lineage>
</organism>
<feature type="modified residue" description="4-aspartylphosphate" evidence="6">
    <location>
        <position position="57"/>
    </location>
</feature>
<reference evidence="10" key="1">
    <citation type="submission" date="2012-11" db="EMBL/GenBank/DDBJ databases">
        <authorList>
            <person name="Lucero-Rivera Y.E."/>
            <person name="Tovar-Ramirez D."/>
        </authorList>
    </citation>
    <scope>NUCLEOTIDE SEQUENCE [LARGE SCALE GENOMIC DNA]</scope>
    <source>
        <strain evidence="10">Araruama</strain>
    </source>
</reference>
<evidence type="ECO:0000259" key="7">
    <source>
        <dbReference type="PROSITE" id="PS50109"/>
    </source>
</evidence>
<evidence type="ECO:0000256" key="5">
    <source>
        <dbReference type="ARBA" id="ARBA00022777"/>
    </source>
</evidence>
<evidence type="ECO:0000256" key="3">
    <source>
        <dbReference type="ARBA" id="ARBA00022553"/>
    </source>
</evidence>
<dbReference type="InterPro" id="IPR036890">
    <property type="entry name" value="HATPase_C_sf"/>
</dbReference>
<dbReference type="InterPro" id="IPR003594">
    <property type="entry name" value="HATPase_dom"/>
</dbReference>
<evidence type="ECO:0000256" key="1">
    <source>
        <dbReference type="ARBA" id="ARBA00000085"/>
    </source>
</evidence>
<feature type="domain" description="Response regulatory" evidence="8">
    <location>
        <begin position="8"/>
        <end position="124"/>
    </location>
</feature>
<dbReference type="EMBL" id="ATBP01000001">
    <property type="protein sequence ID" value="ETR74691.1"/>
    <property type="molecule type" value="Genomic_DNA"/>
</dbReference>
<dbReference type="InterPro" id="IPR003661">
    <property type="entry name" value="HisK_dim/P_dom"/>
</dbReference>
<evidence type="ECO:0000313" key="9">
    <source>
        <dbReference type="EMBL" id="ETR74691.1"/>
    </source>
</evidence>
<dbReference type="PANTHER" id="PTHR43547">
    <property type="entry name" value="TWO-COMPONENT HISTIDINE KINASE"/>
    <property type="match status" value="1"/>
</dbReference>
<dbReference type="InterPro" id="IPR005467">
    <property type="entry name" value="His_kinase_dom"/>
</dbReference>
<keyword evidence="3 6" id="KW-0597">Phosphoprotein</keyword>
<comment type="caution">
    <text evidence="9">The sequence shown here is derived from an EMBL/GenBank/DDBJ whole genome shotgun (WGS) entry which is preliminary data.</text>
</comment>
<dbReference type="FunFam" id="3.30.565.10:FF:000006">
    <property type="entry name" value="Sensor histidine kinase WalK"/>
    <property type="match status" value="1"/>
</dbReference>
<dbReference type="GO" id="GO:0000155">
    <property type="term" value="F:phosphorelay sensor kinase activity"/>
    <property type="evidence" value="ECO:0007669"/>
    <property type="project" value="InterPro"/>
</dbReference>
<dbReference type="InterPro" id="IPR004358">
    <property type="entry name" value="Sig_transdc_His_kin-like_C"/>
</dbReference>
<dbReference type="SUPFAM" id="SSF55874">
    <property type="entry name" value="ATPase domain of HSP90 chaperone/DNA topoisomerase II/histidine kinase"/>
    <property type="match status" value="1"/>
</dbReference>
<feature type="domain" description="Histidine kinase" evidence="7">
    <location>
        <begin position="146"/>
        <end position="365"/>
    </location>
</feature>
<dbReference type="PANTHER" id="PTHR43547:SF2">
    <property type="entry name" value="HYBRID SIGNAL TRANSDUCTION HISTIDINE KINASE C"/>
    <property type="match status" value="1"/>
</dbReference>